<keyword evidence="1" id="KW-1133">Transmembrane helix</keyword>
<dbReference type="Pfam" id="PF12646">
    <property type="entry name" value="DUF3783"/>
    <property type="match status" value="1"/>
</dbReference>
<dbReference type="PIRSF" id="PIRSF014543">
    <property type="entry name" value="UCP014543"/>
    <property type="match status" value="1"/>
</dbReference>
<keyword evidence="1" id="KW-0472">Membrane</keyword>
<sequence length="121" mass="14075">MLKNNKCILVYNLKDEELQKLKRLPFKVIEITKEMASMTVKDIIEGLEVETETTNENSPEEKMILFNNFAQREMKNMISTTRKIVNGGILAMVTPISINWTVNYLVNHLVLERETMSKGRR</sequence>
<organism evidence="2 3">
    <name type="scientific">Clostridium lentum</name>
    <dbReference type="NCBI Taxonomy" id="2763037"/>
    <lineage>
        <taxon>Bacteria</taxon>
        <taxon>Bacillati</taxon>
        <taxon>Bacillota</taxon>
        <taxon>Clostridia</taxon>
        <taxon>Eubacteriales</taxon>
        <taxon>Clostridiaceae</taxon>
        <taxon>Clostridium</taxon>
    </lineage>
</organism>
<evidence type="ECO:0000313" key="2">
    <source>
        <dbReference type="EMBL" id="MBC5640389.1"/>
    </source>
</evidence>
<keyword evidence="1" id="KW-0812">Transmembrane</keyword>
<name>A0A8I0DNG4_9CLOT</name>
<dbReference type="InterPro" id="IPR016621">
    <property type="entry name" value="UCP014543"/>
</dbReference>
<reference evidence="2" key="1">
    <citation type="submission" date="2020-08" db="EMBL/GenBank/DDBJ databases">
        <title>Genome public.</title>
        <authorList>
            <person name="Liu C."/>
            <person name="Sun Q."/>
        </authorList>
    </citation>
    <scope>NUCLEOTIDE SEQUENCE</scope>
    <source>
        <strain evidence="2">NSJ-42</strain>
    </source>
</reference>
<dbReference type="Proteomes" id="UP000662088">
    <property type="component" value="Unassembled WGS sequence"/>
</dbReference>
<evidence type="ECO:0000313" key="3">
    <source>
        <dbReference type="Proteomes" id="UP000662088"/>
    </source>
</evidence>
<dbReference type="AlphaFoldDB" id="A0A8I0DNG4"/>
<accession>A0A8I0DNG4</accession>
<dbReference type="EMBL" id="JACOOQ010000012">
    <property type="protein sequence ID" value="MBC5640389.1"/>
    <property type="molecule type" value="Genomic_DNA"/>
</dbReference>
<proteinExistence type="predicted"/>
<dbReference type="RefSeq" id="WP_022211256.1">
    <property type="nucleotide sequence ID" value="NZ_JACOOQ010000012.1"/>
</dbReference>
<keyword evidence="3" id="KW-1185">Reference proteome</keyword>
<gene>
    <name evidence="2" type="ORF">H8R92_08155</name>
</gene>
<protein>
    <submittedName>
        <fullName evidence="2">DUF3783 domain-containing protein</fullName>
    </submittedName>
</protein>
<evidence type="ECO:0000256" key="1">
    <source>
        <dbReference type="SAM" id="Phobius"/>
    </source>
</evidence>
<feature type="transmembrane region" description="Helical" evidence="1">
    <location>
        <begin position="84"/>
        <end position="106"/>
    </location>
</feature>
<comment type="caution">
    <text evidence="2">The sequence shown here is derived from an EMBL/GenBank/DDBJ whole genome shotgun (WGS) entry which is preliminary data.</text>
</comment>